<evidence type="ECO:0000313" key="1">
    <source>
        <dbReference type="EMBL" id="KAB8218437.1"/>
    </source>
</evidence>
<reference evidence="1 2" key="1">
    <citation type="submission" date="2019-04" db="EMBL/GenBank/DDBJ databases">
        <title>Fungal friends and foes A comparative genomics study of 23 Aspergillus species from section Flavi.</title>
        <authorList>
            <consortium name="DOE Joint Genome Institute"/>
            <person name="Kjaerbolling I."/>
            <person name="Vesth T.C."/>
            <person name="Frisvad J.C."/>
            <person name="Nybo J.L."/>
            <person name="Theobald S."/>
            <person name="Kildgaard S."/>
            <person name="Petersen T.I."/>
            <person name="Kuo A."/>
            <person name="Sato A."/>
            <person name="Lyhne E.K."/>
            <person name="Kogle M.E."/>
            <person name="Wiebenga A."/>
            <person name="Kun R.S."/>
            <person name="Lubbers R.J."/>
            <person name="Makela M.R."/>
            <person name="Barry K."/>
            <person name="Chovatia M."/>
            <person name="Clum A."/>
            <person name="Daum C."/>
            <person name="Haridas S."/>
            <person name="He G."/>
            <person name="LaButti K."/>
            <person name="Lipzen A."/>
            <person name="Mondo S."/>
            <person name="Pangilinan J."/>
            <person name="Riley R."/>
            <person name="Salamov A."/>
            <person name="Simmons B.A."/>
            <person name="Magnuson J.K."/>
            <person name="Henrissat B."/>
            <person name="Mortensen U.H."/>
            <person name="Larsen T.O."/>
            <person name="De vries R.P."/>
            <person name="Grigoriev I.V."/>
            <person name="Machida M."/>
            <person name="Baker S.E."/>
            <person name="Andersen M.R."/>
        </authorList>
    </citation>
    <scope>NUCLEOTIDE SEQUENCE [LARGE SCALE GENOMIC DNA]</scope>
    <source>
        <strain evidence="1 2">CBS 126849</strain>
    </source>
</reference>
<accession>A0A5N6EM89</accession>
<keyword evidence="2" id="KW-1185">Reference proteome</keyword>
<organism evidence="1 2">
    <name type="scientific">Aspergillus novoparasiticus</name>
    <dbReference type="NCBI Taxonomy" id="986946"/>
    <lineage>
        <taxon>Eukaryota</taxon>
        <taxon>Fungi</taxon>
        <taxon>Dikarya</taxon>
        <taxon>Ascomycota</taxon>
        <taxon>Pezizomycotina</taxon>
        <taxon>Eurotiomycetes</taxon>
        <taxon>Eurotiomycetidae</taxon>
        <taxon>Eurotiales</taxon>
        <taxon>Aspergillaceae</taxon>
        <taxon>Aspergillus</taxon>
        <taxon>Aspergillus subgen. Circumdati</taxon>
    </lineage>
</organism>
<gene>
    <name evidence="1" type="ORF">BDV33DRAFT_126929</name>
</gene>
<dbReference type="EMBL" id="ML733450">
    <property type="protein sequence ID" value="KAB8218437.1"/>
    <property type="molecule type" value="Genomic_DNA"/>
</dbReference>
<dbReference type="Proteomes" id="UP000326799">
    <property type="component" value="Unassembled WGS sequence"/>
</dbReference>
<proteinExistence type="predicted"/>
<name>A0A5N6EM89_9EURO</name>
<protein>
    <submittedName>
        <fullName evidence="1">Uncharacterized protein</fullName>
    </submittedName>
</protein>
<evidence type="ECO:0000313" key="2">
    <source>
        <dbReference type="Proteomes" id="UP000326799"/>
    </source>
</evidence>
<sequence>MKPTPAKKRWAVAGKMIGESRWIGQCAQMEESPRALGVKDLELISDPSTYRSLLKGIPKSDTLREFLYLFGRNVPPPRASFCLPSIPFIPYLSDG</sequence>
<dbReference type="AlphaFoldDB" id="A0A5N6EM89"/>